<feature type="compositionally biased region" description="Low complexity" evidence="6">
    <location>
        <begin position="112"/>
        <end position="147"/>
    </location>
</feature>
<name>A0A9Q0ATZ6_9PEZI</name>
<feature type="region of interest" description="Disordered" evidence="6">
    <location>
        <begin position="110"/>
        <end position="181"/>
    </location>
</feature>
<dbReference type="GO" id="GO:0005789">
    <property type="term" value="C:endoplasmic reticulum membrane"/>
    <property type="evidence" value="ECO:0007669"/>
    <property type="project" value="UniProtKB-SubCell"/>
</dbReference>
<evidence type="ECO:0000256" key="2">
    <source>
        <dbReference type="ARBA" id="ARBA00023230"/>
    </source>
</evidence>
<comment type="subunit">
    <text evidence="3">Directly interacts with VCP. Interacts with UBQLN1. Forms a complex with VCP and UBQLN1.</text>
</comment>
<feature type="compositionally biased region" description="Acidic residues" evidence="6">
    <location>
        <begin position="148"/>
        <end position="157"/>
    </location>
</feature>
<dbReference type="EMBL" id="JAFIMR010000003">
    <property type="protein sequence ID" value="KAI1879992.1"/>
    <property type="molecule type" value="Genomic_DNA"/>
</dbReference>
<keyword evidence="10" id="KW-1185">Reference proteome</keyword>
<dbReference type="AlphaFoldDB" id="A0A9Q0ATZ6"/>
<organism evidence="9 10">
    <name type="scientific">Neoarthrinium moseri</name>
    <dbReference type="NCBI Taxonomy" id="1658444"/>
    <lineage>
        <taxon>Eukaryota</taxon>
        <taxon>Fungi</taxon>
        <taxon>Dikarya</taxon>
        <taxon>Ascomycota</taxon>
        <taxon>Pezizomycotina</taxon>
        <taxon>Sordariomycetes</taxon>
        <taxon>Xylariomycetidae</taxon>
        <taxon>Amphisphaeriales</taxon>
        <taxon>Apiosporaceae</taxon>
        <taxon>Neoarthrinium</taxon>
    </lineage>
</organism>
<protein>
    <recommendedName>
        <fullName evidence="4">UBX domain-containing protein 2</fullName>
    </recommendedName>
</protein>
<dbReference type="InterPro" id="IPR001012">
    <property type="entry name" value="UBX_dom"/>
</dbReference>
<sequence>MFFQGTLQEGIATALQQSKQVVCFVTDGGDESEQWENDFLANDSVKMPLETQAVSLRLEAGSEEAGYLEALFPVPRKPTVIVIQNGQLREYIAAGTSEEEFLRRLGTALGGSSTQAPAPAVASSSTPPAHSGTSAQAAQVQVPGPAVDDGDDDDDLYGDVAPSSVASQPGPSSSSSQPPPHVATLLAERAVRLEAEKKAKEAAAKAEAAKRAQERREPKETDDGQGNISAAETKYASQLRKRKQEEKAERQRILQRIEDDKRERREREAQERQARLLLSATQDADAPAPGSAGQAVKLPNRAEPGSAKKHCNLQVRLLDGSTIRQRFPSEATLAQEVRGWIDETRTDGADPFSFRVLLAPLPNKSVDPAEEADSLLDLGLAPSATLILVPHPRAATAFQRSGGALYQVWAGIYGFLAMVLGFPLMLLGGDGRGPQTEHAAQGENVPLNNLDGQSSAREGQGQGQGARFRGFQNPDDRRRDQQLYNGNSLNFEPRNDEDEQEAS</sequence>
<gene>
    <name evidence="9" type="ORF">JX265_001613</name>
</gene>
<comment type="caution">
    <text evidence="9">The sequence shown here is derived from an EMBL/GenBank/DDBJ whole genome shotgun (WGS) entry which is preliminary data.</text>
</comment>
<dbReference type="PANTHER" id="PTHR46424:SF1">
    <property type="entry name" value="UBX DOMAIN-CONTAINING PROTEIN 4"/>
    <property type="match status" value="1"/>
</dbReference>
<dbReference type="GO" id="GO:0006986">
    <property type="term" value="P:response to unfolded protein"/>
    <property type="evidence" value="ECO:0007669"/>
    <property type="project" value="UniProtKB-KW"/>
</dbReference>
<evidence type="ECO:0000256" key="7">
    <source>
        <dbReference type="SAM" id="Phobius"/>
    </source>
</evidence>
<feature type="compositionally biased region" description="Low complexity" evidence="6">
    <location>
        <begin position="452"/>
        <end position="472"/>
    </location>
</feature>
<dbReference type="PROSITE" id="PS50033">
    <property type="entry name" value="UBX"/>
    <property type="match status" value="1"/>
</dbReference>
<proteinExistence type="predicted"/>
<evidence type="ECO:0000256" key="5">
    <source>
        <dbReference type="ARBA" id="ARBA00046062"/>
    </source>
</evidence>
<comment type="subcellular location">
    <subcellularLocation>
        <location evidence="1">Endoplasmic reticulum membrane</location>
        <topology evidence="1">Peripheral membrane protein</topology>
    </subcellularLocation>
</comment>
<evidence type="ECO:0000256" key="4">
    <source>
        <dbReference type="ARBA" id="ARBA00041575"/>
    </source>
</evidence>
<feature type="region of interest" description="Disordered" evidence="6">
    <location>
        <begin position="279"/>
        <end position="306"/>
    </location>
</feature>
<feature type="compositionally biased region" description="Low complexity" evidence="6">
    <location>
        <begin position="158"/>
        <end position="176"/>
    </location>
</feature>
<dbReference type="Pfam" id="PF00789">
    <property type="entry name" value="UBX"/>
    <property type="match status" value="1"/>
</dbReference>
<keyword evidence="7" id="KW-0472">Membrane</keyword>
<dbReference type="PANTHER" id="PTHR46424">
    <property type="entry name" value="UBX DOMAIN-CONTAINING PROTEIN 4"/>
    <property type="match status" value="1"/>
</dbReference>
<dbReference type="InterPro" id="IPR029071">
    <property type="entry name" value="Ubiquitin-like_domsf"/>
</dbReference>
<evidence type="ECO:0000256" key="6">
    <source>
        <dbReference type="SAM" id="MobiDB-lite"/>
    </source>
</evidence>
<keyword evidence="7" id="KW-0812">Transmembrane</keyword>
<feature type="compositionally biased region" description="Basic and acidic residues" evidence="6">
    <location>
        <begin position="196"/>
        <end position="222"/>
    </location>
</feature>
<dbReference type="Proteomes" id="UP000829685">
    <property type="component" value="Unassembled WGS sequence"/>
</dbReference>
<dbReference type="SMART" id="SM00166">
    <property type="entry name" value="UBX"/>
    <property type="match status" value="1"/>
</dbReference>
<evidence type="ECO:0000259" key="8">
    <source>
        <dbReference type="PROSITE" id="PS50033"/>
    </source>
</evidence>
<dbReference type="Gene3D" id="3.10.20.90">
    <property type="entry name" value="Phosphatidylinositol 3-kinase Catalytic Subunit, Chain A, domain 1"/>
    <property type="match status" value="1"/>
</dbReference>
<evidence type="ECO:0000256" key="3">
    <source>
        <dbReference type="ARBA" id="ARBA00038812"/>
    </source>
</evidence>
<evidence type="ECO:0000256" key="1">
    <source>
        <dbReference type="ARBA" id="ARBA00004406"/>
    </source>
</evidence>
<feature type="transmembrane region" description="Helical" evidence="7">
    <location>
        <begin position="406"/>
        <end position="427"/>
    </location>
</feature>
<dbReference type="Pfam" id="PF23187">
    <property type="entry name" value="UBX7_N"/>
    <property type="match status" value="1"/>
</dbReference>
<feature type="domain" description="UBX" evidence="8">
    <location>
        <begin position="306"/>
        <end position="388"/>
    </location>
</feature>
<dbReference type="GO" id="GO:0036503">
    <property type="term" value="P:ERAD pathway"/>
    <property type="evidence" value="ECO:0007669"/>
    <property type="project" value="TreeGrafter"/>
</dbReference>
<feature type="region of interest" description="Disordered" evidence="6">
    <location>
        <begin position="196"/>
        <end position="251"/>
    </location>
</feature>
<feature type="region of interest" description="Disordered" evidence="6">
    <location>
        <begin position="444"/>
        <end position="503"/>
    </location>
</feature>
<comment type="function">
    <text evidence="5">Involved in endoplasmic reticulum-associated protein degradation (ERAD). Acts as a platform to recruit both UBQLN1 and VCP to the ER during ERAD.</text>
</comment>
<dbReference type="SUPFAM" id="SSF52833">
    <property type="entry name" value="Thioredoxin-like"/>
    <property type="match status" value="1"/>
</dbReference>
<evidence type="ECO:0000313" key="9">
    <source>
        <dbReference type="EMBL" id="KAI1879992.1"/>
    </source>
</evidence>
<dbReference type="SUPFAM" id="SSF54236">
    <property type="entry name" value="Ubiquitin-like"/>
    <property type="match status" value="1"/>
</dbReference>
<evidence type="ECO:0000313" key="10">
    <source>
        <dbReference type="Proteomes" id="UP000829685"/>
    </source>
</evidence>
<dbReference type="InterPro" id="IPR036249">
    <property type="entry name" value="Thioredoxin-like_sf"/>
</dbReference>
<keyword evidence="7" id="KW-1133">Transmembrane helix</keyword>
<keyword evidence="2" id="KW-0834">Unfolded protein response</keyword>
<reference evidence="9" key="1">
    <citation type="submission" date="2021-03" db="EMBL/GenBank/DDBJ databases">
        <title>Revisited historic fungal species revealed as producer of novel bioactive compounds through whole genome sequencing and comparative genomics.</title>
        <authorList>
            <person name="Vignolle G.A."/>
            <person name="Hochenegger N."/>
            <person name="Mach R.L."/>
            <person name="Mach-Aigner A.R."/>
            <person name="Javad Rahimi M."/>
            <person name="Salim K.A."/>
            <person name="Chan C.M."/>
            <person name="Lim L.B.L."/>
            <person name="Cai F."/>
            <person name="Druzhinina I.S."/>
            <person name="U'Ren J.M."/>
            <person name="Derntl C."/>
        </authorList>
    </citation>
    <scope>NUCLEOTIDE SEQUENCE</scope>
    <source>
        <strain evidence="9">TUCIM 5799</strain>
    </source>
</reference>
<accession>A0A9Q0ATZ6</accession>